<comment type="caution">
    <text evidence="3">The sequence shown here is derived from an EMBL/GenBank/DDBJ whole genome shotgun (WGS) entry which is preliminary data.</text>
</comment>
<dbReference type="EMBL" id="JMGO02000016">
    <property type="protein sequence ID" value="KXU78820.1"/>
    <property type="molecule type" value="Genomic_DNA"/>
</dbReference>
<dbReference type="RefSeq" id="WP_026457561.1">
    <property type="nucleotide sequence ID" value="NZ_JMGO02000016.1"/>
</dbReference>
<feature type="chain" id="PRO_5008042826" evidence="1">
    <location>
        <begin position="22"/>
        <end position="251"/>
    </location>
</feature>
<sequence>MTMMLRILLPCLLLWTTALQAAPDFPPLSGRVVDEASLMSRKQAHQLTQQLAAFEKRSGVQLVVVSIDSLQGETIEEYGYQLGRHWGIGQKGKDNGVLLLIAQDERKVRIEVGYGLEGALPDAIAANIIQTRILPAFKRGDMVAGIMAGSQGIMQALAGEYQPADAQKKDATQGPWLFILMVIAMIVLHNLRGGGGGGGSGRRRRSAYLAGGLGAGSFGGRSGGGFSGGGGGFSGGGGGGSFGGGGASGGW</sequence>
<dbReference type="Proteomes" id="UP000078435">
    <property type="component" value="Unassembled WGS sequence"/>
</dbReference>
<organism evidence="3 4">
    <name type="scientific">Aeromonas enteropelogenes</name>
    <name type="common">Aeromonas trota</name>
    <dbReference type="NCBI Taxonomy" id="29489"/>
    <lineage>
        <taxon>Bacteria</taxon>
        <taxon>Pseudomonadati</taxon>
        <taxon>Pseudomonadota</taxon>
        <taxon>Gammaproteobacteria</taxon>
        <taxon>Aeromonadales</taxon>
        <taxon>Aeromonadaceae</taxon>
        <taxon>Aeromonas</taxon>
    </lineage>
</organism>
<name>A0A175VE61_AEREN</name>
<dbReference type="STRING" id="29489.VL01_04325"/>
<dbReference type="AlphaFoldDB" id="A0A175VE61"/>
<accession>A0A175VE61</accession>
<gene>
    <name evidence="3" type="ORF">LCR_02700</name>
</gene>
<proteinExistence type="predicted"/>
<dbReference type="Pfam" id="PF04536">
    <property type="entry name" value="TPM_phosphatase"/>
    <property type="match status" value="1"/>
</dbReference>
<dbReference type="PANTHER" id="PTHR30373:SF2">
    <property type="entry name" value="UPF0603 PROTEIN YGCG"/>
    <property type="match status" value="1"/>
</dbReference>
<dbReference type="Gene3D" id="3.10.310.50">
    <property type="match status" value="1"/>
</dbReference>
<reference evidence="3 4" key="1">
    <citation type="submission" date="2016-02" db="EMBL/GenBank/DDBJ databases">
        <title>Draft genome sequence of Aeromonas trota strain 1999lcr isolated from cerebrospinal fluid (CSF).</title>
        <authorList>
            <person name="Dallagassa C.B."/>
            <person name="Prediger K.C."/>
            <person name="Weiss V.A."/>
            <person name="Assis F.E."/>
            <person name="Baura V."/>
            <person name="Cruz L.M."/>
            <person name="Souza E.M."/>
            <person name="Pedrosa F.O."/>
            <person name="Fadel-Picheth C.M."/>
        </authorList>
    </citation>
    <scope>NUCLEOTIDE SEQUENCE [LARGE SCALE GENOMIC DNA]</scope>
    <source>
        <strain evidence="3 4">1999lcr</strain>
    </source>
</reference>
<feature type="signal peptide" evidence="1">
    <location>
        <begin position="1"/>
        <end position="21"/>
    </location>
</feature>
<evidence type="ECO:0000256" key="1">
    <source>
        <dbReference type="SAM" id="SignalP"/>
    </source>
</evidence>
<dbReference type="InterPro" id="IPR007621">
    <property type="entry name" value="TPM_dom"/>
</dbReference>
<keyword evidence="1" id="KW-0732">Signal</keyword>
<evidence type="ECO:0000313" key="3">
    <source>
        <dbReference type="EMBL" id="KXU78820.1"/>
    </source>
</evidence>
<feature type="domain" description="TPM" evidence="2">
    <location>
        <begin position="32"/>
        <end position="155"/>
    </location>
</feature>
<dbReference type="OrthoDB" id="9810918at2"/>
<evidence type="ECO:0000313" key="4">
    <source>
        <dbReference type="Proteomes" id="UP000078435"/>
    </source>
</evidence>
<evidence type="ECO:0000259" key="2">
    <source>
        <dbReference type="Pfam" id="PF04536"/>
    </source>
</evidence>
<protein>
    <submittedName>
        <fullName evidence="3">Methanol dehydrogenase</fullName>
    </submittedName>
</protein>
<dbReference type="PANTHER" id="PTHR30373">
    <property type="entry name" value="UPF0603 PROTEIN YGCG"/>
    <property type="match status" value="1"/>
</dbReference>